<protein>
    <submittedName>
        <fullName evidence="2">1,4-Dihydroxy-2-naphthoyl-CoA synthase</fullName>
        <ecNumber evidence="2">4.1.3.36</ecNumber>
    </submittedName>
    <submittedName>
        <fullName evidence="3">Methylglutaconyl-CoA hydratase</fullName>
    </submittedName>
</protein>
<dbReference type="EMBL" id="UGHR01000001">
    <property type="protein sequence ID" value="STQ91793.1"/>
    <property type="molecule type" value="Genomic_DNA"/>
</dbReference>
<sequence>MSDTLHTHFSHGIATITLNRPEICNAFDDMLIAELTATLTAFGQNSDLRVVVLTAEGSTFSAGADLSWMHHATQFDQHRNFEDALKLARLMQTLERLPVPTIARIQGPALGGGVGLIACCDLAVASSNTWFRINEVRLGLIPAVIGPYIISKIGISAARRFMLTAEQFDCHTALQLGLLHEVKTDEAAMDHQVQTWINELLQNSPHALTAAKRLITSVVHRPIDDAMISDTAHRIAHIRTHEEAREGVAAYLGKRPPSWHINRAVKLNGDEAPQNG</sequence>
<dbReference type="InterPro" id="IPR014748">
    <property type="entry name" value="Enoyl-CoA_hydra_C"/>
</dbReference>
<reference evidence="2 4" key="1">
    <citation type="submission" date="2018-06" db="EMBL/GenBank/DDBJ databases">
        <authorList>
            <consortium name="Pathogen Informatics"/>
            <person name="Doyle S."/>
        </authorList>
    </citation>
    <scope>NUCLEOTIDE SEQUENCE [LARGE SCALE GENOMIC DNA]</scope>
    <source>
        <strain evidence="2 4">NCTC11159</strain>
    </source>
</reference>
<dbReference type="PANTHER" id="PTHR42964">
    <property type="entry name" value="ENOYL-COA HYDRATASE"/>
    <property type="match status" value="1"/>
</dbReference>
<dbReference type="Gene3D" id="1.10.12.10">
    <property type="entry name" value="Lyase 2-enoyl-coa Hydratase, Chain A, domain 2"/>
    <property type="match status" value="1"/>
</dbReference>
<evidence type="ECO:0000313" key="4">
    <source>
        <dbReference type="Proteomes" id="UP000255108"/>
    </source>
</evidence>
<dbReference type="SUPFAM" id="SSF52096">
    <property type="entry name" value="ClpP/crotonase"/>
    <property type="match status" value="1"/>
</dbReference>
<dbReference type="InterPro" id="IPR051683">
    <property type="entry name" value="Enoyl-CoA_Hydratase/Isomerase"/>
</dbReference>
<dbReference type="Gene3D" id="3.90.226.10">
    <property type="entry name" value="2-enoyl-CoA Hydratase, Chain A, domain 1"/>
    <property type="match status" value="1"/>
</dbReference>
<dbReference type="CDD" id="cd06558">
    <property type="entry name" value="crotonase-like"/>
    <property type="match status" value="1"/>
</dbReference>
<dbReference type="RefSeq" id="WP_115227970.1">
    <property type="nucleotide sequence ID" value="NZ_CAWOLO010000011.1"/>
</dbReference>
<dbReference type="GO" id="GO:0008300">
    <property type="term" value="P:isoprenoid catabolic process"/>
    <property type="evidence" value="ECO:0007669"/>
    <property type="project" value="TreeGrafter"/>
</dbReference>
<keyword evidence="2" id="KW-0456">Lyase</keyword>
<dbReference type="EC" id="4.1.3.36" evidence="2"/>
<evidence type="ECO:0000313" key="5">
    <source>
        <dbReference type="Proteomes" id="UP000295794"/>
    </source>
</evidence>
<dbReference type="Proteomes" id="UP000295794">
    <property type="component" value="Unassembled WGS sequence"/>
</dbReference>
<comment type="similarity">
    <text evidence="1">Belongs to the enoyl-CoA hydratase/isomerase family.</text>
</comment>
<organism evidence="2 4">
    <name type="scientific">Iodobacter fluviatilis</name>
    <dbReference type="NCBI Taxonomy" id="537"/>
    <lineage>
        <taxon>Bacteria</taxon>
        <taxon>Pseudomonadati</taxon>
        <taxon>Pseudomonadota</taxon>
        <taxon>Betaproteobacteria</taxon>
        <taxon>Neisseriales</taxon>
        <taxon>Chitinibacteraceae</taxon>
        <taxon>Iodobacter</taxon>
    </lineage>
</organism>
<dbReference type="Proteomes" id="UP000255108">
    <property type="component" value="Unassembled WGS sequence"/>
</dbReference>
<proteinExistence type="inferred from homology"/>
<evidence type="ECO:0000313" key="3">
    <source>
        <dbReference type="EMBL" id="TCU83700.1"/>
    </source>
</evidence>
<dbReference type="OrthoDB" id="9807606at2"/>
<evidence type="ECO:0000313" key="2">
    <source>
        <dbReference type="EMBL" id="STQ91793.1"/>
    </source>
</evidence>
<dbReference type="InterPro" id="IPR001753">
    <property type="entry name" value="Enoyl-CoA_hydra/iso"/>
</dbReference>
<keyword evidence="5" id="KW-1185">Reference proteome</keyword>
<dbReference type="PANTHER" id="PTHR42964:SF1">
    <property type="entry name" value="POLYKETIDE BIOSYNTHESIS ENOYL-COA HYDRATASE PKSH-RELATED"/>
    <property type="match status" value="1"/>
</dbReference>
<name>A0A377QA42_9NEIS</name>
<dbReference type="EMBL" id="SMBT01000011">
    <property type="protein sequence ID" value="TCU83700.1"/>
    <property type="molecule type" value="Genomic_DNA"/>
</dbReference>
<evidence type="ECO:0000256" key="1">
    <source>
        <dbReference type="ARBA" id="ARBA00005254"/>
    </source>
</evidence>
<accession>A0A377QA42</accession>
<gene>
    <name evidence="2" type="primary">menB</name>
    <name evidence="3" type="ORF">EV682_11163</name>
    <name evidence="2" type="ORF">NCTC11159_02872</name>
</gene>
<dbReference type="AlphaFoldDB" id="A0A377QA42"/>
<reference evidence="3 5" key="2">
    <citation type="submission" date="2019-03" db="EMBL/GenBank/DDBJ databases">
        <title>Genomic Encyclopedia of Type Strains, Phase IV (KMG-IV): sequencing the most valuable type-strain genomes for metagenomic binning, comparative biology and taxonomic classification.</title>
        <authorList>
            <person name="Goeker M."/>
        </authorList>
    </citation>
    <scope>NUCLEOTIDE SEQUENCE [LARGE SCALE GENOMIC DNA]</scope>
    <source>
        <strain evidence="3 5">DSM 3764</strain>
    </source>
</reference>
<dbReference type="InterPro" id="IPR029045">
    <property type="entry name" value="ClpP/crotonase-like_dom_sf"/>
</dbReference>
<dbReference type="Pfam" id="PF00378">
    <property type="entry name" value="ECH_1"/>
    <property type="match status" value="1"/>
</dbReference>
<dbReference type="GO" id="GO:0008935">
    <property type="term" value="F:1,4-dihydroxy-2-naphthoyl-CoA synthase activity"/>
    <property type="evidence" value="ECO:0007669"/>
    <property type="project" value="UniProtKB-EC"/>
</dbReference>